<dbReference type="InterPro" id="IPR050570">
    <property type="entry name" value="Cell_wall_metabolism_enzyme"/>
</dbReference>
<dbReference type="Proteomes" id="UP000001514">
    <property type="component" value="Unassembled WGS sequence"/>
</dbReference>
<dbReference type="InParanoid" id="D8QR27"/>
<dbReference type="KEGG" id="smo:SELMODRAFT_402560"/>
<reference evidence="2 3" key="1">
    <citation type="journal article" date="2011" name="Science">
        <title>The Selaginella genome identifies genetic changes associated with the evolution of vascular plants.</title>
        <authorList>
            <person name="Banks J.A."/>
            <person name="Nishiyama T."/>
            <person name="Hasebe M."/>
            <person name="Bowman J.L."/>
            <person name="Gribskov M."/>
            <person name="dePamphilis C."/>
            <person name="Albert V.A."/>
            <person name="Aono N."/>
            <person name="Aoyama T."/>
            <person name="Ambrose B.A."/>
            <person name="Ashton N.W."/>
            <person name="Axtell M.J."/>
            <person name="Barker E."/>
            <person name="Barker M.S."/>
            <person name="Bennetzen J.L."/>
            <person name="Bonawitz N.D."/>
            <person name="Chapple C."/>
            <person name="Cheng C."/>
            <person name="Correa L.G."/>
            <person name="Dacre M."/>
            <person name="DeBarry J."/>
            <person name="Dreyer I."/>
            <person name="Elias M."/>
            <person name="Engstrom E.M."/>
            <person name="Estelle M."/>
            <person name="Feng L."/>
            <person name="Finet C."/>
            <person name="Floyd S.K."/>
            <person name="Frommer W.B."/>
            <person name="Fujita T."/>
            <person name="Gramzow L."/>
            <person name="Gutensohn M."/>
            <person name="Harholt J."/>
            <person name="Hattori M."/>
            <person name="Heyl A."/>
            <person name="Hirai T."/>
            <person name="Hiwatashi Y."/>
            <person name="Ishikawa M."/>
            <person name="Iwata M."/>
            <person name="Karol K.G."/>
            <person name="Koehler B."/>
            <person name="Kolukisaoglu U."/>
            <person name="Kubo M."/>
            <person name="Kurata T."/>
            <person name="Lalonde S."/>
            <person name="Li K."/>
            <person name="Li Y."/>
            <person name="Litt A."/>
            <person name="Lyons E."/>
            <person name="Manning G."/>
            <person name="Maruyama T."/>
            <person name="Michael T.P."/>
            <person name="Mikami K."/>
            <person name="Miyazaki S."/>
            <person name="Morinaga S."/>
            <person name="Murata T."/>
            <person name="Mueller-Roeber B."/>
            <person name="Nelson D.R."/>
            <person name="Obara M."/>
            <person name="Oguri Y."/>
            <person name="Olmstead R.G."/>
            <person name="Onodera N."/>
            <person name="Petersen B.L."/>
            <person name="Pils B."/>
            <person name="Prigge M."/>
            <person name="Rensing S.A."/>
            <person name="Riano-Pachon D.M."/>
            <person name="Roberts A.W."/>
            <person name="Sato Y."/>
            <person name="Scheller H.V."/>
            <person name="Schulz B."/>
            <person name="Schulz C."/>
            <person name="Shakirov E.V."/>
            <person name="Shibagaki N."/>
            <person name="Shinohara N."/>
            <person name="Shippen D.E."/>
            <person name="Soerensen I."/>
            <person name="Sotooka R."/>
            <person name="Sugimoto N."/>
            <person name="Sugita M."/>
            <person name="Sumikawa N."/>
            <person name="Tanurdzic M."/>
            <person name="Theissen G."/>
            <person name="Ulvskov P."/>
            <person name="Wakazuki S."/>
            <person name="Weng J.K."/>
            <person name="Willats W.W."/>
            <person name="Wipf D."/>
            <person name="Wolf P.G."/>
            <person name="Yang L."/>
            <person name="Zimmer A.D."/>
            <person name="Zhu Q."/>
            <person name="Mitros T."/>
            <person name="Hellsten U."/>
            <person name="Loque D."/>
            <person name="Otillar R."/>
            <person name="Salamov A."/>
            <person name="Schmutz J."/>
            <person name="Shapiro H."/>
            <person name="Lindquist E."/>
            <person name="Lucas S."/>
            <person name="Rokhsar D."/>
            <person name="Grigoriev I.V."/>
        </authorList>
    </citation>
    <scope>NUCLEOTIDE SEQUENCE [LARGE SCALE GENOMIC DNA]</scope>
</reference>
<dbReference type="HOGENOM" id="CLU_029425_5_1_1"/>
<organism evidence="3">
    <name type="scientific">Selaginella moellendorffii</name>
    <name type="common">Spikemoss</name>
    <dbReference type="NCBI Taxonomy" id="88036"/>
    <lineage>
        <taxon>Eukaryota</taxon>
        <taxon>Viridiplantae</taxon>
        <taxon>Streptophyta</taxon>
        <taxon>Embryophyta</taxon>
        <taxon>Tracheophyta</taxon>
        <taxon>Lycopodiopsida</taxon>
        <taxon>Selaginellales</taxon>
        <taxon>Selaginellaceae</taxon>
        <taxon>Selaginella</taxon>
    </lineage>
</organism>
<dbReference type="PANTHER" id="PTHR21666">
    <property type="entry name" value="PEPTIDASE-RELATED"/>
    <property type="match status" value="1"/>
</dbReference>
<sequence length="461" mass="50510">MDSIEKKGPIEGFFVECGMRASRMVLGVIDRGGERDVDFELSSWNPTKGDTLAIVVRVPPPSDLFQKLNLSLREIVWGNSFVSVTYGGSEIPAYPTTEEKSIWRALAPSTPLDVPGPRSFAVDVRDGRHKLYRGSIQIVDKDYPVESIWLSDTKSSISGKLWKEKAAMEVLRLSKTPVQHWSGPFKLPAQGDVTTGFGLQRFYNGVFAENYYHQGIDYGAEEGTPVKAPAKGRVVLVGKEADGFQLHGNCIGLDHGHGVTSILMHLSSVDAVEGEIVKQGDTIGAVGDSGLATGPHLHWGLLVNGKAVDPNQWLAKQCLQEKLLFVVFLQHHCASPKTPIFLLASDKNPRMEQQDALEAGLSKRFRSVTLYGHNSKLLQSFWNAETASPPQAFLQTTHHQCQAMILIHIERGGAHGHPSANIWCLAAPLKVPSQGTVCPRPDNNICRPQHEGCEICSEAIN</sequence>
<dbReference type="Pfam" id="PF01551">
    <property type="entry name" value="Peptidase_M23"/>
    <property type="match status" value="1"/>
</dbReference>
<dbReference type="InterPro" id="IPR011055">
    <property type="entry name" value="Dup_hybrid_motif"/>
</dbReference>
<dbReference type="CDD" id="cd12797">
    <property type="entry name" value="M23_peptidase"/>
    <property type="match status" value="1"/>
</dbReference>
<evidence type="ECO:0000313" key="2">
    <source>
        <dbReference type="EMBL" id="EFJ38549.1"/>
    </source>
</evidence>
<protein>
    <recommendedName>
        <fullName evidence="1">M23ase beta-sheet core domain-containing protein</fullName>
    </recommendedName>
</protein>
<name>D8QR27_SELML</name>
<dbReference type="InterPro" id="IPR016047">
    <property type="entry name" value="M23ase_b-sheet_dom"/>
</dbReference>
<evidence type="ECO:0000313" key="3">
    <source>
        <dbReference type="Proteomes" id="UP000001514"/>
    </source>
</evidence>
<dbReference type="STRING" id="88036.D8QR27"/>
<feature type="domain" description="M23ase beta-sheet core" evidence="1">
    <location>
        <begin position="212"/>
        <end position="310"/>
    </location>
</feature>
<accession>D8QR27</accession>
<keyword evidence="3" id="KW-1185">Reference proteome</keyword>
<dbReference type="AlphaFoldDB" id="D8QR27"/>
<dbReference type="SUPFAM" id="SSF51261">
    <property type="entry name" value="Duplicated hybrid motif"/>
    <property type="match status" value="1"/>
</dbReference>
<dbReference type="PANTHER" id="PTHR21666:SF290">
    <property type="entry name" value="PEPTIDASE M23 DOMAIN PROTEIN"/>
    <property type="match status" value="1"/>
</dbReference>
<dbReference type="GO" id="GO:0004222">
    <property type="term" value="F:metalloendopeptidase activity"/>
    <property type="evidence" value="ECO:0000318"/>
    <property type="project" value="GO_Central"/>
</dbReference>
<dbReference type="eggNOG" id="ENOG502S9HN">
    <property type="taxonomic scope" value="Eukaryota"/>
</dbReference>
<dbReference type="Gene3D" id="2.70.70.10">
    <property type="entry name" value="Glucose Permease (Domain IIA)"/>
    <property type="match status" value="1"/>
</dbReference>
<gene>
    <name evidence="2" type="ORF">SELMODRAFT_402560</name>
</gene>
<dbReference type="Gramene" id="EFJ38549">
    <property type="protein sequence ID" value="EFJ38549"/>
    <property type="gene ID" value="SELMODRAFT_402560"/>
</dbReference>
<proteinExistence type="predicted"/>
<evidence type="ECO:0000259" key="1">
    <source>
        <dbReference type="Pfam" id="PF01551"/>
    </source>
</evidence>
<dbReference type="EMBL" id="GL377565">
    <property type="protein sequence ID" value="EFJ38549.1"/>
    <property type="molecule type" value="Genomic_DNA"/>
</dbReference>